<sequence length="61" mass="7441">MNNIYDLLVISIKNIEVECDKHKNKEEYLLKKRLLKDILTHLHEIRRQVLENLNEKEKNNI</sequence>
<evidence type="ECO:0000313" key="1">
    <source>
        <dbReference type="EMBL" id="MPL80782.1"/>
    </source>
</evidence>
<name>A0A644UPU2_9ZZZZ</name>
<dbReference type="EMBL" id="VSSQ01000142">
    <property type="protein sequence ID" value="MPL80782.1"/>
    <property type="molecule type" value="Genomic_DNA"/>
</dbReference>
<protein>
    <submittedName>
        <fullName evidence="1">Uncharacterized protein</fullName>
    </submittedName>
</protein>
<reference evidence="1" key="1">
    <citation type="submission" date="2019-08" db="EMBL/GenBank/DDBJ databases">
        <authorList>
            <person name="Kucharzyk K."/>
            <person name="Murdoch R.W."/>
            <person name="Higgins S."/>
            <person name="Loffler F."/>
        </authorList>
    </citation>
    <scope>NUCLEOTIDE SEQUENCE</scope>
</reference>
<accession>A0A644UPU2</accession>
<organism evidence="1">
    <name type="scientific">bioreactor metagenome</name>
    <dbReference type="NCBI Taxonomy" id="1076179"/>
    <lineage>
        <taxon>unclassified sequences</taxon>
        <taxon>metagenomes</taxon>
        <taxon>ecological metagenomes</taxon>
    </lineage>
</organism>
<dbReference type="AlphaFoldDB" id="A0A644UPU2"/>
<comment type="caution">
    <text evidence="1">The sequence shown here is derived from an EMBL/GenBank/DDBJ whole genome shotgun (WGS) entry which is preliminary data.</text>
</comment>
<gene>
    <name evidence="1" type="ORF">SDC9_26683</name>
</gene>
<proteinExistence type="predicted"/>